<dbReference type="InterPro" id="IPR007527">
    <property type="entry name" value="Znf_SWIM"/>
</dbReference>
<proteinExistence type="predicted"/>
<comment type="caution">
    <text evidence="3">The sequence shown here is derived from an EMBL/GenBank/DDBJ whole genome shotgun (WGS) entry which is preliminary data.</text>
</comment>
<accession>A0AA86P659</accession>
<evidence type="ECO:0000256" key="1">
    <source>
        <dbReference type="PROSITE-ProRule" id="PRU00325"/>
    </source>
</evidence>
<keyword evidence="1" id="KW-0863">Zinc-finger</keyword>
<organism evidence="3">
    <name type="scientific">Hexamita inflata</name>
    <dbReference type="NCBI Taxonomy" id="28002"/>
    <lineage>
        <taxon>Eukaryota</taxon>
        <taxon>Metamonada</taxon>
        <taxon>Diplomonadida</taxon>
        <taxon>Hexamitidae</taxon>
        <taxon>Hexamitinae</taxon>
        <taxon>Hexamita</taxon>
    </lineage>
</organism>
<dbReference type="EMBL" id="CATOUU010000467">
    <property type="protein sequence ID" value="CAI9930947.1"/>
    <property type="molecule type" value="Genomic_DNA"/>
</dbReference>
<name>A0AA86P659_9EUKA</name>
<feature type="domain" description="SWIM-type" evidence="2">
    <location>
        <begin position="533"/>
        <end position="576"/>
    </location>
</feature>
<keyword evidence="5" id="KW-1185">Reference proteome</keyword>
<dbReference type="Pfam" id="PF04434">
    <property type="entry name" value="SWIM"/>
    <property type="match status" value="1"/>
</dbReference>
<evidence type="ECO:0000313" key="5">
    <source>
        <dbReference type="Proteomes" id="UP001642409"/>
    </source>
</evidence>
<gene>
    <name evidence="3" type="ORF">HINF_LOCUS18592</name>
    <name evidence="4" type="ORF">HINF_LOCUS76923</name>
</gene>
<protein>
    <recommendedName>
        <fullName evidence="2">SWIM-type domain-containing protein</fullName>
    </recommendedName>
</protein>
<keyword evidence="1" id="KW-0862">Zinc</keyword>
<dbReference type="GO" id="GO:0008270">
    <property type="term" value="F:zinc ion binding"/>
    <property type="evidence" value="ECO:0007669"/>
    <property type="project" value="UniProtKB-KW"/>
</dbReference>
<sequence length="771" mass="89855">MEIAQITEPQTKKDISEIYQNELYLSQILFYQYYSITLKTVSTLKTCHEVGMLHCHHFTPNPGQIQGNHKNKCNRRAGFKQITGNTVNHYKKNNHKDKDRYQQIMIQDFTIYSLEVMENNHTYYKIDFKGSHDDDIKKFCQKEHILKYTFSAEEDAHIYNHIMKFKGLQYINSLFEECVMFGVSACTYQQFSRHAVYMANLHLPDDSLMQAHANQHQLIYEVKTDPKTLQLQEFGVINPKYVELFNMEPGQIFMDYTFVRIFNQNYQINVLTMQLSSKFTAVLGAYVFRNLNNKPFPGESLFKLQTCCAFYKKHIASLKHTRLAIHDNAPAFDSLPALLNQHCVSQLCAHHFYQHFKSTGFGENSNTIRYLFFNLMRASTQADQDFRLKLLKNALVTNKYFNKEKWTLCNNLYRLTILNRPNNSQSSEITSSCAESMNYNKIKKHITKRSSLYQLFTFLSNTNDYTRSQVVTHFKRNNRMTKSINKIIDIVDSVPKFIIHEAKNAEQYEIFFNETALQYDICLPNDSLGDYKYDICVSFKQQVVSNKDAQFYCSCKLNQLTQLPCSHIIKMFCFNNNIPVQQFLPQYFTSWIPTRYSVETLRKQLSIFQYKEISVPLHATNQTLNQKQDQFQIDINSDGEGLNLQLVTLNATFKQSEPEQSNLQFLDSPSESSISNISESCSEGPQKIVLSEERIQLLSKIETLVQEIGNNPNIIDLELQRIIESLTAVQQKTTFINPNPVGNQPGSAKRVKSTQEMILYNYRKAREKFVQ</sequence>
<reference evidence="4 5" key="2">
    <citation type="submission" date="2024-07" db="EMBL/GenBank/DDBJ databases">
        <authorList>
            <person name="Akdeniz Z."/>
        </authorList>
    </citation>
    <scope>NUCLEOTIDE SEQUENCE [LARGE SCALE GENOMIC DNA]</scope>
</reference>
<dbReference type="EMBL" id="CAXDID020000733">
    <property type="protein sequence ID" value="CAL6112192.1"/>
    <property type="molecule type" value="Genomic_DNA"/>
</dbReference>
<evidence type="ECO:0000313" key="3">
    <source>
        <dbReference type="EMBL" id="CAI9930947.1"/>
    </source>
</evidence>
<dbReference type="PROSITE" id="PS50966">
    <property type="entry name" value="ZF_SWIM"/>
    <property type="match status" value="1"/>
</dbReference>
<reference evidence="3" key="1">
    <citation type="submission" date="2023-06" db="EMBL/GenBank/DDBJ databases">
        <authorList>
            <person name="Kurt Z."/>
        </authorList>
    </citation>
    <scope>NUCLEOTIDE SEQUENCE</scope>
</reference>
<evidence type="ECO:0000259" key="2">
    <source>
        <dbReference type="PROSITE" id="PS50966"/>
    </source>
</evidence>
<dbReference type="Proteomes" id="UP001642409">
    <property type="component" value="Unassembled WGS sequence"/>
</dbReference>
<dbReference type="AlphaFoldDB" id="A0AA86P659"/>
<keyword evidence="1" id="KW-0479">Metal-binding</keyword>
<evidence type="ECO:0000313" key="4">
    <source>
        <dbReference type="EMBL" id="CAL6112192.1"/>
    </source>
</evidence>